<reference evidence="8 9" key="1">
    <citation type="submission" date="2020-08" db="EMBL/GenBank/DDBJ databases">
        <title>Sequencing the genomes of 1000 actinobacteria strains.</title>
        <authorList>
            <person name="Klenk H.-P."/>
        </authorList>
    </citation>
    <scope>NUCLEOTIDE SEQUENCE [LARGE SCALE GENOMIC DNA]</scope>
    <source>
        <strain evidence="8 9">DSM 17945</strain>
    </source>
</reference>
<evidence type="ECO:0000313" key="9">
    <source>
        <dbReference type="Proteomes" id="UP000567246"/>
    </source>
</evidence>
<evidence type="ECO:0000313" key="8">
    <source>
        <dbReference type="EMBL" id="MBB5847642.1"/>
    </source>
</evidence>
<dbReference type="GO" id="GO:1901678">
    <property type="term" value="P:iron coordination entity transport"/>
    <property type="evidence" value="ECO:0007669"/>
    <property type="project" value="UniProtKB-ARBA"/>
</dbReference>
<dbReference type="InterPro" id="IPR051313">
    <property type="entry name" value="Bact_iron-sidero_bind"/>
</dbReference>
<comment type="subcellular location">
    <subcellularLocation>
        <location evidence="1">Cell envelope</location>
    </subcellularLocation>
</comment>
<accession>A0A7W9JGW8</accession>
<feature type="region of interest" description="Disordered" evidence="5">
    <location>
        <begin position="30"/>
        <end position="58"/>
    </location>
</feature>
<dbReference type="AlphaFoldDB" id="A0A7W9JGW8"/>
<keyword evidence="3" id="KW-0813">Transport</keyword>
<dbReference type="RefSeq" id="WP_184169942.1">
    <property type="nucleotide sequence ID" value="NZ_BAABAG010000002.1"/>
</dbReference>
<organism evidence="8 9">
    <name type="scientific">Micrococcus endophyticus</name>
    <dbReference type="NCBI Taxonomy" id="455343"/>
    <lineage>
        <taxon>Bacteria</taxon>
        <taxon>Bacillati</taxon>
        <taxon>Actinomycetota</taxon>
        <taxon>Actinomycetes</taxon>
        <taxon>Micrococcales</taxon>
        <taxon>Micrococcaceae</taxon>
        <taxon>Micrococcus</taxon>
    </lineage>
</organism>
<dbReference type="EMBL" id="JACHMW010000001">
    <property type="protein sequence ID" value="MBB5847642.1"/>
    <property type="molecule type" value="Genomic_DNA"/>
</dbReference>
<evidence type="ECO:0000256" key="1">
    <source>
        <dbReference type="ARBA" id="ARBA00004196"/>
    </source>
</evidence>
<feature type="chain" id="PRO_5031407176" evidence="6">
    <location>
        <begin position="32"/>
        <end position="352"/>
    </location>
</feature>
<gene>
    <name evidence="8" type="ORF">HDA33_000206</name>
</gene>
<evidence type="ECO:0000259" key="7">
    <source>
        <dbReference type="PROSITE" id="PS50983"/>
    </source>
</evidence>
<dbReference type="Gene3D" id="3.40.50.1980">
    <property type="entry name" value="Nitrogenase molybdenum iron protein domain"/>
    <property type="match status" value="2"/>
</dbReference>
<dbReference type="SUPFAM" id="SSF53807">
    <property type="entry name" value="Helical backbone' metal receptor"/>
    <property type="match status" value="1"/>
</dbReference>
<dbReference type="InterPro" id="IPR002491">
    <property type="entry name" value="ABC_transptr_periplasmic_BD"/>
</dbReference>
<dbReference type="PANTHER" id="PTHR30532:SF28">
    <property type="entry name" value="PETROBACTIN-BINDING PROTEIN YCLQ"/>
    <property type="match status" value="1"/>
</dbReference>
<evidence type="ECO:0000256" key="5">
    <source>
        <dbReference type="SAM" id="MobiDB-lite"/>
    </source>
</evidence>
<evidence type="ECO:0000256" key="3">
    <source>
        <dbReference type="ARBA" id="ARBA00022448"/>
    </source>
</evidence>
<dbReference type="PANTHER" id="PTHR30532">
    <property type="entry name" value="IRON III DICITRATE-BINDING PERIPLASMIC PROTEIN"/>
    <property type="match status" value="1"/>
</dbReference>
<name>A0A7W9JGW8_9MICC</name>
<keyword evidence="4 6" id="KW-0732">Signal</keyword>
<dbReference type="PROSITE" id="PS51257">
    <property type="entry name" value="PROKAR_LIPOPROTEIN"/>
    <property type="match status" value="1"/>
</dbReference>
<feature type="domain" description="Fe/B12 periplasmic-binding" evidence="7">
    <location>
        <begin position="81"/>
        <end position="352"/>
    </location>
</feature>
<feature type="signal peptide" evidence="6">
    <location>
        <begin position="1"/>
        <end position="31"/>
    </location>
</feature>
<keyword evidence="9" id="KW-1185">Reference proteome</keyword>
<dbReference type="GO" id="GO:0030288">
    <property type="term" value="C:outer membrane-bounded periplasmic space"/>
    <property type="evidence" value="ECO:0007669"/>
    <property type="project" value="TreeGrafter"/>
</dbReference>
<comment type="similarity">
    <text evidence="2">Belongs to the bacterial solute-binding protein 8 family.</text>
</comment>
<evidence type="ECO:0000256" key="2">
    <source>
        <dbReference type="ARBA" id="ARBA00008814"/>
    </source>
</evidence>
<evidence type="ECO:0000256" key="4">
    <source>
        <dbReference type="ARBA" id="ARBA00022729"/>
    </source>
</evidence>
<dbReference type="PROSITE" id="PS50983">
    <property type="entry name" value="FE_B12_PBP"/>
    <property type="match status" value="1"/>
</dbReference>
<evidence type="ECO:0000256" key="6">
    <source>
        <dbReference type="SAM" id="SignalP"/>
    </source>
</evidence>
<proteinExistence type="inferred from homology"/>
<sequence>MQRSPRTPRLKALSLASVAALALVGCSAGGAAEAPASGSEDTGSAAGSGSASAPAGDGVAAGATVTDMSGAEITLPEEIDSVITTDNRTFRTLDEWGVELSAAPKQLMFKGEGGPGYLQDDEVADIGNHREPDMEVFVTAEPDVVFNGQRFNERKAEIDELTGDAAVIDTNFDPKQKPMDEGLKELTTLLGEATGHQADAAALNKEFDDAVAKAKEAYDSEQTVMGLISTGGELSYVAPGTGRSIGPMFDILGLTPALEQAGSDNHQGDDISVEAIAQSNPDWLIVMDRDAATGEANATAAELIERSEALKDVTAVKEGNIVYLPQDFYVAEDIQNYTTVMDDLAKAFEGAR</sequence>
<protein>
    <submittedName>
        <fullName evidence="8">Iron complex transport system substrate-binding protein</fullName>
    </submittedName>
</protein>
<comment type="caution">
    <text evidence="8">The sequence shown here is derived from an EMBL/GenBank/DDBJ whole genome shotgun (WGS) entry which is preliminary data.</text>
</comment>
<dbReference type="Pfam" id="PF01497">
    <property type="entry name" value="Peripla_BP_2"/>
    <property type="match status" value="1"/>
</dbReference>
<dbReference type="Proteomes" id="UP000567246">
    <property type="component" value="Unassembled WGS sequence"/>
</dbReference>